<dbReference type="Proteomes" id="UP001642409">
    <property type="component" value="Unassembled WGS sequence"/>
</dbReference>
<evidence type="ECO:0000313" key="5">
    <source>
        <dbReference type="EMBL" id="CAL6085700.1"/>
    </source>
</evidence>
<evidence type="ECO:0000313" key="4">
    <source>
        <dbReference type="EMBL" id="CAL6085694.1"/>
    </source>
</evidence>
<reference evidence="2" key="1">
    <citation type="submission" date="2023-06" db="EMBL/GenBank/DDBJ databases">
        <authorList>
            <person name="Kurt Z."/>
        </authorList>
    </citation>
    <scope>NUCLEOTIDE SEQUENCE</scope>
</reference>
<evidence type="ECO:0000313" key="7">
    <source>
        <dbReference type="Proteomes" id="UP001642409"/>
    </source>
</evidence>
<dbReference type="EMBL" id="CAXDID020000387">
    <property type="protein sequence ID" value="CAL6085694.1"/>
    <property type="molecule type" value="Genomic_DNA"/>
</dbReference>
<sequence length="123" mass="14642">MTFFQIVITYTVLFMSDFSHSFHNSALIYTTQYIIKDIASFYVHILTVQRRAILVRSCCFYVRAIKKHHHLMIQYYFCCNNQLEWSNYVLTYLLHTLNIDDIHLPKFAATISRAGSERDLHLQ</sequence>
<dbReference type="EMBL" id="CATOUU010000803">
    <property type="protein sequence ID" value="CAI9949763.1"/>
    <property type="molecule type" value="Genomic_DNA"/>
</dbReference>
<dbReference type="EMBL" id="CATOUU010000803">
    <property type="protein sequence ID" value="CAI9949764.1"/>
    <property type="molecule type" value="Genomic_DNA"/>
</dbReference>
<evidence type="ECO:0000313" key="6">
    <source>
        <dbReference type="EMBL" id="CAL6085702.1"/>
    </source>
</evidence>
<evidence type="ECO:0000313" key="1">
    <source>
        <dbReference type="EMBL" id="CAI9949760.1"/>
    </source>
</evidence>
<evidence type="ECO:0000313" key="3">
    <source>
        <dbReference type="EMBL" id="CAI9949764.1"/>
    </source>
</evidence>
<name>A0AA86Q1Z3_9EUKA</name>
<gene>
    <name evidence="1" type="ORF">HINF_LOCUS37405</name>
    <name evidence="2" type="ORF">HINF_LOCUS37408</name>
    <name evidence="3" type="ORF">HINF_LOCUS37409</name>
    <name evidence="4" type="ORF">HINF_LOCUS62807</name>
    <name evidence="5" type="ORF">HINF_LOCUS62810</name>
    <name evidence="6" type="ORF">HINF_LOCUS62811</name>
</gene>
<evidence type="ECO:0000313" key="2">
    <source>
        <dbReference type="EMBL" id="CAI9949763.1"/>
    </source>
</evidence>
<reference evidence="4 7" key="2">
    <citation type="submission" date="2024-07" db="EMBL/GenBank/DDBJ databases">
        <authorList>
            <person name="Akdeniz Z."/>
        </authorList>
    </citation>
    <scope>NUCLEOTIDE SEQUENCE [LARGE SCALE GENOMIC DNA]</scope>
</reference>
<accession>A0AA86Q1Z3</accession>
<keyword evidence="7" id="KW-1185">Reference proteome</keyword>
<dbReference type="AlphaFoldDB" id="A0AA86Q1Z3"/>
<dbReference type="EMBL" id="CATOUU010000803">
    <property type="protein sequence ID" value="CAI9949760.1"/>
    <property type="molecule type" value="Genomic_DNA"/>
</dbReference>
<comment type="caution">
    <text evidence="2">The sequence shown here is derived from an EMBL/GenBank/DDBJ whole genome shotgun (WGS) entry which is preliminary data.</text>
</comment>
<organism evidence="2">
    <name type="scientific">Hexamita inflata</name>
    <dbReference type="NCBI Taxonomy" id="28002"/>
    <lineage>
        <taxon>Eukaryota</taxon>
        <taxon>Metamonada</taxon>
        <taxon>Diplomonadida</taxon>
        <taxon>Hexamitidae</taxon>
        <taxon>Hexamitinae</taxon>
        <taxon>Hexamita</taxon>
    </lineage>
</organism>
<dbReference type="EMBL" id="CAXDID020000387">
    <property type="protein sequence ID" value="CAL6085702.1"/>
    <property type="molecule type" value="Genomic_DNA"/>
</dbReference>
<protein>
    <submittedName>
        <fullName evidence="4">Hypothetical_protein</fullName>
    </submittedName>
</protein>
<dbReference type="EMBL" id="CAXDID020000387">
    <property type="protein sequence ID" value="CAL6085700.1"/>
    <property type="molecule type" value="Genomic_DNA"/>
</dbReference>
<proteinExistence type="predicted"/>